<dbReference type="EMBL" id="AUZX01015259">
    <property type="protein sequence ID" value="EQD29523.1"/>
    <property type="molecule type" value="Genomic_DNA"/>
</dbReference>
<gene>
    <name evidence="6" type="ORF">B1A_20668</name>
</gene>
<comment type="cofactor">
    <cofactor evidence="1">
        <name>Mg(2+)</name>
        <dbReference type="ChEBI" id="CHEBI:18420"/>
    </cofactor>
</comment>
<keyword evidence="4" id="KW-0460">Magnesium</keyword>
<dbReference type="GO" id="GO:0008661">
    <property type="term" value="F:1-deoxy-D-xylulose-5-phosphate synthase activity"/>
    <property type="evidence" value="ECO:0007669"/>
    <property type="project" value="InterPro"/>
</dbReference>
<dbReference type="GO" id="GO:0016114">
    <property type="term" value="P:terpenoid biosynthetic process"/>
    <property type="evidence" value="ECO:0007669"/>
    <property type="project" value="InterPro"/>
</dbReference>
<evidence type="ECO:0000256" key="1">
    <source>
        <dbReference type="ARBA" id="ARBA00001946"/>
    </source>
</evidence>
<dbReference type="Pfam" id="PF13292">
    <property type="entry name" value="DXP_synthase_N"/>
    <property type="match status" value="1"/>
</dbReference>
<dbReference type="Gene3D" id="3.40.50.970">
    <property type="match status" value="1"/>
</dbReference>
<dbReference type="SUPFAM" id="SSF52518">
    <property type="entry name" value="Thiamin diphosphate-binding fold (THDP-binding)"/>
    <property type="match status" value="1"/>
</dbReference>
<dbReference type="GO" id="GO:0019288">
    <property type="term" value="P:isopentenyl diphosphate biosynthetic process, methylerythritol 4-phosphate pathway"/>
    <property type="evidence" value="ECO:0007669"/>
    <property type="project" value="TreeGrafter"/>
</dbReference>
<evidence type="ECO:0000256" key="5">
    <source>
        <dbReference type="ARBA" id="ARBA00023052"/>
    </source>
</evidence>
<dbReference type="PANTHER" id="PTHR43322:SF5">
    <property type="entry name" value="1-DEOXY-D-XYLULOSE-5-PHOSPHATE SYNTHASE, CHLOROPLASTIC"/>
    <property type="match status" value="1"/>
</dbReference>
<feature type="non-terminal residue" evidence="6">
    <location>
        <position position="100"/>
    </location>
</feature>
<dbReference type="GO" id="GO:0005829">
    <property type="term" value="C:cytosol"/>
    <property type="evidence" value="ECO:0007669"/>
    <property type="project" value="TreeGrafter"/>
</dbReference>
<dbReference type="InterPro" id="IPR005477">
    <property type="entry name" value="Dxylulose-5-P_synthase"/>
</dbReference>
<comment type="caution">
    <text evidence="6">The sequence shown here is derived from an EMBL/GenBank/DDBJ whole genome shotgun (WGS) entry which is preliminary data.</text>
</comment>
<comment type="subunit">
    <text evidence="2">Homodimer.</text>
</comment>
<accession>T0Y8Q7</accession>
<organism evidence="6">
    <name type="scientific">mine drainage metagenome</name>
    <dbReference type="NCBI Taxonomy" id="410659"/>
    <lineage>
        <taxon>unclassified sequences</taxon>
        <taxon>metagenomes</taxon>
        <taxon>ecological metagenomes</taxon>
    </lineage>
</organism>
<dbReference type="PANTHER" id="PTHR43322">
    <property type="entry name" value="1-D-DEOXYXYLULOSE 5-PHOSPHATE SYNTHASE-RELATED"/>
    <property type="match status" value="1"/>
</dbReference>
<reference evidence="6" key="2">
    <citation type="journal article" date="2014" name="ISME J.">
        <title>Microbial stratification in low pH oxic and suboxic macroscopic growths along an acid mine drainage.</title>
        <authorList>
            <person name="Mendez-Garcia C."/>
            <person name="Mesa V."/>
            <person name="Sprenger R.R."/>
            <person name="Richter M."/>
            <person name="Diez M.S."/>
            <person name="Solano J."/>
            <person name="Bargiela R."/>
            <person name="Golyshina O.V."/>
            <person name="Manteca A."/>
            <person name="Ramos J.L."/>
            <person name="Gallego J.R."/>
            <person name="Llorente I."/>
            <person name="Martins Dos Santos V.A."/>
            <person name="Jensen O.N."/>
            <person name="Pelaez A.I."/>
            <person name="Sanchez J."/>
            <person name="Ferrer M."/>
        </authorList>
    </citation>
    <scope>NUCLEOTIDE SEQUENCE</scope>
</reference>
<keyword evidence="3" id="KW-0808">Transferase</keyword>
<evidence type="ECO:0000256" key="2">
    <source>
        <dbReference type="ARBA" id="ARBA00011738"/>
    </source>
</evidence>
<evidence type="ECO:0000256" key="4">
    <source>
        <dbReference type="ARBA" id="ARBA00022842"/>
    </source>
</evidence>
<keyword evidence="5" id="KW-0786">Thiamine pyrophosphate</keyword>
<proteinExistence type="predicted"/>
<evidence type="ECO:0000313" key="6">
    <source>
        <dbReference type="EMBL" id="EQD29523.1"/>
    </source>
</evidence>
<dbReference type="InterPro" id="IPR029061">
    <property type="entry name" value="THDP-binding"/>
</dbReference>
<protein>
    <submittedName>
        <fullName evidence="6">1-deoxy-D-xylulose-5-phosphate synthase</fullName>
    </submittedName>
</protein>
<name>T0Y8Q7_9ZZZZ</name>
<sequence length="100" mass="10525">MVAVVGDGALTGGMAYEALNNIGHARSKTIVVWNDNGRSYAPTVSRLSEGLTKLRLHPSYMHARNKISRVISDLPGVGPLASSGIAGLTTALREAIEPKV</sequence>
<dbReference type="AlphaFoldDB" id="T0Y8Q7"/>
<evidence type="ECO:0000256" key="3">
    <source>
        <dbReference type="ARBA" id="ARBA00022679"/>
    </source>
</evidence>
<reference evidence="6" key="1">
    <citation type="submission" date="2013-08" db="EMBL/GenBank/DDBJ databases">
        <authorList>
            <person name="Mendez C."/>
            <person name="Richter M."/>
            <person name="Ferrer M."/>
            <person name="Sanchez J."/>
        </authorList>
    </citation>
    <scope>NUCLEOTIDE SEQUENCE</scope>
</reference>